<keyword evidence="1" id="KW-0175">Coiled coil</keyword>
<gene>
    <name evidence="2" type="ORF">HPBE_LOCUS22785</name>
</gene>
<dbReference type="Gene3D" id="2.40.70.10">
    <property type="entry name" value="Acid Proteases"/>
    <property type="match status" value="1"/>
</dbReference>
<accession>A0A3P8DSE6</accession>
<dbReference type="InterPro" id="IPR021109">
    <property type="entry name" value="Peptidase_aspartic_dom_sf"/>
</dbReference>
<evidence type="ECO:0000256" key="1">
    <source>
        <dbReference type="SAM" id="Coils"/>
    </source>
</evidence>
<dbReference type="GO" id="GO:0006508">
    <property type="term" value="P:proteolysis"/>
    <property type="evidence" value="ECO:0007669"/>
    <property type="project" value="InterPro"/>
</dbReference>
<dbReference type="OrthoDB" id="6155266at2759"/>
<reference evidence="2 3" key="1">
    <citation type="submission" date="2018-11" db="EMBL/GenBank/DDBJ databases">
        <authorList>
            <consortium name="Pathogen Informatics"/>
        </authorList>
    </citation>
    <scope>NUCLEOTIDE SEQUENCE [LARGE SCALE GENOMIC DNA]</scope>
</reference>
<dbReference type="InterPro" id="IPR001969">
    <property type="entry name" value="Aspartic_peptidase_AS"/>
</dbReference>
<keyword evidence="3" id="KW-1185">Reference proteome</keyword>
<dbReference type="WBParaSite" id="HPBE_0002278601-mRNA-1">
    <property type="protein sequence ID" value="HPBE_0002278601-mRNA-1"/>
    <property type="gene ID" value="HPBE_0002278601"/>
</dbReference>
<protein>
    <submittedName>
        <fullName evidence="4">DUF1758 domain-containing protein</fullName>
    </submittedName>
</protein>
<dbReference type="AlphaFoldDB" id="A0A183GJD8"/>
<evidence type="ECO:0000313" key="4">
    <source>
        <dbReference type="WBParaSite" id="HPBE_0002278601-mRNA-1"/>
    </source>
</evidence>
<sequence length="636" mass="71429">MGQSVGTSQVAQLHLHWDYRFATWCIDIGIRTRWLAGSGWTVATSQEVVAKSKTRTRLGYGARPGMAIVWGGFDVPALAHEGVALTGFQCVIIASNIPSHILSVPRRNRFERVCDNCNVLSMPTVGSVKAQITRAANALRTLVDATEESLSIPPSNINTVRLEERWGRAEEYASEQTASDGEPGNLDEFRAHWEANACDQIVERAEELIAKLQAALADIVAEVAELHHVLFVDVYTTELYATTSIRQEVQYGQTPQDAIDAIDLVHHDEIPEWNQDAPPVDLTGHLLLEKTIPGSGSEEEETRRTPELAFKPSQYNLGEFEVITITHLQGRSRLMIIEALIHNFNTKTNQSVTILLDSGSQHSFISKNIAEALGLAMKHPKGITTITFGGHEHTEKSYRVTTVLRNPVTGTPVKLKLWTRTHITSIPEQMNTDHTIPPKGSSEIDILIGMDYYWSVINLNHNEKLPSGLVQSQTKLGPILSGSSIPSFHRVLTTSVEFENPDKTIDAMVKYPRLPDNKALALRRLESQYEKLHTNHHVWEEYCSTFEQQLQSEYSQFVSICLAQLKTRLIAIQTMASTSRTLDTETALQATREWDKVNVIRKTVRIPSTGVGYYLIYYVKSTYPFMVHYSLWYFGY</sequence>
<feature type="coiled-coil region" evidence="1">
    <location>
        <begin position="195"/>
        <end position="222"/>
    </location>
</feature>
<accession>A0A183GJD8</accession>
<name>A0A183GJD8_HELPZ</name>
<reference evidence="4" key="2">
    <citation type="submission" date="2019-09" db="UniProtKB">
        <authorList>
            <consortium name="WormBaseParasite"/>
        </authorList>
    </citation>
    <scope>IDENTIFICATION</scope>
</reference>
<dbReference type="Pfam" id="PF13650">
    <property type="entry name" value="Asp_protease_2"/>
    <property type="match status" value="1"/>
</dbReference>
<evidence type="ECO:0000313" key="3">
    <source>
        <dbReference type="Proteomes" id="UP000050761"/>
    </source>
</evidence>
<organism evidence="3 4">
    <name type="scientific">Heligmosomoides polygyrus</name>
    <name type="common">Parasitic roundworm</name>
    <dbReference type="NCBI Taxonomy" id="6339"/>
    <lineage>
        <taxon>Eukaryota</taxon>
        <taxon>Metazoa</taxon>
        <taxon>Ecdysozoa</taxon>
        <taxon>Nematoda</taxon>
        <taxon>Chromadorea</taxon>
        <taxon>Rhabditida</taxon>
        <taxon>Rhabditina</taxon>
        <taxon>Rhabditomorpha</taxon>
        <taxon>Strongyloidea</taxon>
        <taxon>Heligmosomidae</taxon>
        <taxon>Heligmosomoides</taxon>
    </lineage>
</organism>
<evidence type="ECO:0000313" key="2">
    <source>
        <dbReference type="EMBL" id="VDP34735.1"/>
    </source>
</evidence>
<dbReference type="Proteomes" id="UP000050761">
    <property type="component" value="Unassembled WGS sequence"/>
</dbReference>
<dbReference type="SUPFAM" id="SSF50630">
    <property type="entry name" value="Acid proteases"/>
    <property type="match status" value="1"/>
</dbReference>
<dbReference type="GO" id="GO:0004190">
    <property type="term" value="F:aspartic-type endopeptidase activity"/>
    <property type="evidence" value="ECO:0007669"/>
    <property type="project" value="InterPro"/>
</dbReference>
<dbReference type="EMBL" id="UZAH01034361">
    <property type="protein sequence ID" value="VDP34735.1"/>
    <property type="molecule type" value="Genomic_DNA"/>
</dbReference>
<proteinExistence type="predicted"/>
<dbReference type="CDD" id="cd00303">
    <property type="entry name" value="retropepsin_like"/>
    <property type="match status" value="1"/>
</dbReference>
<dbReference type="PROSITE" id="PS00141">
    <property type="entry name" value="ASP_PROTEASE"/>
    <property type="match status" value="1"/>
</dbReference>